<dbReference type="EMBL" id="CP001322">
    <property type="protein sequence ID" value="ACL06947.1"/>
    <property type="molecule type" value="Genomic_DNA"/>
</dbReference>
<organism evidence="2 3">
    <name type="scientific">Desulfatibacillum aliphaticivorans</name>
    <dbReference type="NCBI Taxonomy" id="218208"/>
    <lineage>
        <taxon>Bacteria</taxon>
        <taxon>Pseudomonadati</taxon>
        <taxon>Thermodesulfobacteriota</taxon>
        <taxon>Desulfobacteria</taxon>
        <taxon>Desulfobacterales</taxon>
        <taxon>Desulfatibacillaceae</taxon>
        <taxon>Desulfatibacillum</taxon>
    </lineage>
</organism>
<dbReference type="InterPro" id="IPR016117">
    <property type="entry name" value="ArgJ-like_dom_sf"/>
</dbReference>
<dbReference type="Pfam" id="PF03576">
    <property type="entry name" value="Peptidase_S58"/>
    <property type="match status" value="1"/>
</dbReference>
<evidence type="ECO:0000313" key="3">
    <source>
        <dbReference type="Proteomes" id="UP000000739"/>
    </source>
</evidence>
<dbReference type="InterPro" id="IPR005321">
    <property type="entry name" value="Peptidase_S58_DmpA"/>
</dbReference>
<dbReference type="eggNOG" id="COG3191">
    <property type="taxonomic scope" value="Bacteria"/>
</dbReference>
<gene>
    <name evidence="2" type="ordered locus">Dalk_5277</name>
</gene>
<dbReference type="PANTHER" id="PTHR36512:SF3">
    <property type="entry name" value="BLR5678 PROTEIN"/>
    <property type="match status" value="1"/>
</dbReference>
<name>B8FEG6_DESAL</name>
<keyword evidence="3" id="KW-1185">Reference proteome</keyword>
<accession>B8FEG6</accession>
<comment type="similarity">
    <text evidence="1">Belongs to the peptidase S58 family.</text>
</comment>
<proteinExistence type="inferred from homology"/>
<dbReference type="Gene3D" id="3.60.70.12">
    <property type="entry name" value="L-amino peptidase D-ALA esterase/amidase"/>
    <property type="match status" value="1"/>
</dbReference>
<sequence length="320" mass="32690">MESASFKDLASIRIGHAQNAEAGTGCTVIICDKGATPGVDVRGGAPGTRETDALDPVNLVDKVHAVVLSGGSAFGLDASAGVMAYLEEQGVGFDVGVTKVPIVAQAVLFDLFVGSHNVRPDKAMGLEACQAAKVCNPRQGNAGAGTGACVGKLLGMGRAMKSGLGVSMLRQGDLLVGAVMAVNCLGDVVDPKNGAVLAGLLEEDKKSFASTEKIMAGFYDQDSIFPGNTSIGVVVTNAILQKSQATKIASMSHNGIARTMSPAHTMVDGDTLFVMATGEQKAEPSVVGMMAARAVEQAVVRSITQTPGAYGLLGYGDLMK</sequence>
<protein>
    <submittedName>
        <fullName evidence="2">Peptidase S58 DmpA</fullName>
    </submittedName>
</protein>
<dbReference type="Proteomes" id="UP000000739">
    <property type="component" value="Chromosome"/>
</dbReference>
<dbReference type="KEGG" id="dal:Dalk_5277"/>
<dbReference type="GO" id="GO:0004177">
    <property type="term" value="F:aminopeptidase activity"/>
    <property type="evidence" value="ECO:0007669"/>
    <property type="project" value="TreeGrafter"/>
</dbReference>
<dbReference type="AlphaFoldDB" id="B8FEG6"/>
<dbReference type="PANTHER" id="PTHR36512">
    <property type="entry name" value="D-AMINOPEPTIDASE"/>
    <property type="match status" value="1"/>
</dbReference>
<dbReference type="RefSeq" id="WP_015949978.1">
    <property type="nucleotide sequence ID" value="NC_011768.1"/>
</dbReference>
<dbReference type="CDD" id="cd02252">
    <property type="entry name" value="nylC_like"/>
    <property type="match status" value="1"/>
</dbReference>
<dbReference type="HOGENOM" id="CLU_044458_1_0_7"/>
<evidence type="ECO:0000256" key="1">
    <source>
        <dbReference type="ARBA" id="ARBA00007068"/>
    </source>
</evidence>
<evidence type="ECO:0000313" key="2">
    <source>
        <dbReference type="EMBL" id="ACL06947.1"/>
    </source>
</evidence>
<dbReference type="MEROPS" id="P01.101"/>
<dbReference type="SUPFAM" id="SSF56266">
    <property type="entry name" value="DmpA/ArgJ-like"/>
    <property type="match status" value="1"/>
</dbReference>
<reference evidence="2 3" key="1">
    <citation type="journal article" date="2012" name="Environ. Microbiol.">
        <title>The genome sequence of Desulfatibacillum alkenivorans AK-01: a blueprint for anaerobic alkane oxidation.</title>
        <authorList>
            <person name="Callaghan A.V."/>
            <person name="Morris B.E."/>
            <person name="Pereira I.A."/>
            <person name="McInerney M.J."/>
            <person name="Austin R.N."/>
            <person name="Groves J.T."/>
            <person name="Kukor J.J."/>
            <person name="Suflita J.M."/>
            <person name="Young L.Y."/>
            <person name="Zylstra G.J."/>
            <person name="Wawrik B."/>
        </authorList>
    </citation>
    <scope>NUCLEOTIDE SEQUENCE [LARGE SCALE GENOMIC DNA]</scope>
    <source>
        <strain evidence="2 3">AK-01</strain>
    </source>
</reference>